<comment type="caution">
    <text evidence="9">The sequence shown here is derived from an EMBL/GenBank/DDBJ whole genome shotgun (WGS) entry which is preliminary data.</text>
</comment>
<evidence type="ECO:0000313" key="10">
    <source>
        <dbReference type="Proteomes" id="UP000683139"/>
    </source>
</evidence>
<keyword evidence="3 6" id="KW-0547">Nucleotide-binding</keyword>
<gene>
    <name evidence="9" type="ORF">J40TS1_52580</name>
</gene>
<evidence type="ECO:0000259" key="8">
    <source>
        <dbReference type="PROSITE" id="PS50011"/>
    </source>
</evidence>
<protein>
    <recommendedName>
        <fullName evidence="8">Protein kinase domain-containing protein</fullName>
    </recommendedName>
</protein>
<dbReference type="Proteomes" id="UP000683139">
    <property type="component" value="Unassembled WGS sequence"/>
</dbReference>
<dbReference type="SMART" id="SM00220">
    <property type="entry name" value="S_TKc"/>
    <property type="match status" value="1"/>
</dbReference>
<keyword evidence="10" id="KW-1185">Reference proteome</keyword>
<evidence type="ECO:0000256" key="1">
    <source>
        <dbReference type="ARBA" id="ARBA00022527"/>
    </source>
</evidence>
<name>A0A919YYS0_9BACL</name>
<keyword evidence="5 6" id="KW-0067">ATP-binding</keyword>
<proteinExistence type="predicted"/>
<dbReference type="GO" id="GO:0005524">
    <property type="term" value="F:ATP binding"/>
    <property type="evidence" value="ECO:0007669"/>
    <property type="project" value="UniProtKB-UniRule"/>
</dbReference>
<keyword evidence="2" id="KW-0808">Transferase</keyword>
<evidence type="ECO:0000256" key="3">
    <source>
        <dbReference type="ARBA" id="ARBA00022741"/>
    </source>
</evidence>
<dbReference type="PROSITE" id="PS00107">
    <property type="entry name" value="PROTEIN_KINASE_ATP"/>
    <property type="match status" value="1"/>
</dbReference>
<keyword evidence="7" id="KW-1133">Transmembrane helix</keyword>
<reference evidence="9" key="1">
    <citation type="submission" date="2021-03" db="EMBL/GenBank/DDBJ databases">
        <title>Antimicrobial resistance genes in bacteria isolated from Japanese honey, and their potential for conferring macrolide and lincosamide resistance in the American foulbrood pathogen Paenibacillus larvae.</title>
        <authorList>
            <person name="Okamoto M."/>
            <person name="Kumagai M."/>
            <person name="Kanamori H."/>
            <person name="Takamatsu D."/>
        </authorList>
    </citation>
    <scope>NUCLEOTIDE SEQUENCE</scope>
    <source>
        <strain evidence="9">J40TS1</strain>
    </source>
</reference>
<dbReference type="InterPro" id="IPR011009">
    <property type="entry name" value="Kinase-like_dom_sf"/>
</dbReference>
<accession>A0A919YYS0</accession>
<dbReference type="RefSeq" id="WP_213520521.1">
    <property type="nucleotide sequence ID" value="NZ_BOSE01000017.1"/>
</dbReference>
<sequence>MTTSFKLPLKKGSVIVGKWKHGHYRVERLLGEGANGKVILVSKDWQWYALKIGQDAVDLQSEINALKALASTSMARDSYLKDVDDWVTPQGKELPFYTMRYVKGLDMSAYLTQHGEDWFPLLGLNLLRSLGELHQAGWIFGDLKLENIIVGQYGDVELIDFGGATQIGKGVKQFTEIYDRGYWNCGSRTADAQYDLFSFAVLCLQLFAPRKLHQLSKELLPQNRSIEELMELAKETPQLAPYLKWLEQAFSGSFKHGKEAASAWRMLAHQRRSLAKSKKTPRWLKVMIAISLISLGISASLYVLDYAGLLK</sequence>
<dbReference type="GO" id="GO:0004674">
    <property type="term" value="F:protein serine/threonine kinase activity"/>
    <property type="evidence" value="ECO:0007669"/>
    <property type="project" value="UniProtKB-KW"/>
</dbReference>
<evidence type="ECO:0000256" key="6">
    <source>
        <dbReference type="PROSITE-ProRule" id="PRU10141"/>
    </source>
</evidence>
<evidence type="ECO:0000256" key="2">
    <source>
        <dbReference type="ARBA" id="ARBA00022679"/>
    </source>
</evidence>
<keyword evidence="1" id="KW-0723">Serine/threonine-protein kinase</keyword>
<dbReference type="AlphaFoldDB" id="A0A919YYS0"/>
<dbReference type="SUPFAM" id="SSF56112">
    <property type="entry name" value="Protein kinase-like (PK-like)"/>
    <property type="match status" value="1"/>
</dbReference>
<dbReference type="Pfam" id="PF00069">
    <property type="entry name" value="Pkinase"/>
    <property type="match status" value="1"/>
</dbReference>
<dbReference type="PROSITE" id="PS50011">
    <property type="entry name" value="PROTEIN_KINASE_DOM"/>
    <property type="match status" value="1"/>
</dbReference>
<keyword evidence="7" id="KW-0812">Transmembrane</keyword>
<keyword evidence="7" id="KW-0472">Membrane</keyword>
<dbReference type="Gene3D" id="1.10.510.10">
    <property type="entry name" value="Transferase(Phosphotransferase) domain 1"/>
    <property type="match status" value="1"/>
</dbReference>
<feature type="transmembrane region" description="Helical" evidence="7">
    <location>
        <begin position="283"/>
        <end position="304"/>
    </location>
</feature>
<keyword evidence="4" id="KW-0418">Kinase</keyword>
<dbReference type="EMBL" id="BOSE01000017">
    <property type="protein sequence ID" value="GIP19616.1"/>
    <property type="molecule type" value="Genomic_DNA"/>
</dbReference>
<dbReference type="InterPro" id="IPR017441">
    <property type="entry name" value="Protein_kinase_ATP_BS"/>
</dbReference>
<evidence type="ECO:0000313" key="9">
    <source>
        <dbReference type="EMBL" id="GIP19616.1"/>
    </source>
</evidence>
<evidence type="ECO:0000256" key="4">
    <source>
        <dbReference type="ARBA" id="ARBA00022777"/>
    </source>
</evidence>
<dbReference type="InterPro" id="IPR000719">
    <property type="entry name" value="Prot_kinase_dom"/>
</dbReference>
<feature type="domain" description="Protein kinase" evidence="8">
    <location>
        <begin position="24"/>
        <end position="311"/>
    </location>
</feature>
<evidence type="ECO:0000256" key="5">
    <source>
        <dbReference type="ARBA" id="ARBA00022840"/>
    </source>
</evidence>
<organism evidence="9 10">
    <name type="scientific">Paenibacillus montaniterrae</name>
    <dbReference type="NCBI Taxonomy" id="429341"/>
    <lineage>
        <taxon>Bacteria</taxon>
        <taxon>Bacillati</taxon>
        <taxon>Bacillota</taxon>
        <taxon>Bacilli</taxon>
        <taxon>Bacillales</taxon>
        <taxon>Paenibacillaceae</taxon>
        <taxon>Paenibacillus</taxon>
    </lineage>
</organism>
<evidence type="ECO:0000256" key="7">
    <source>
        <dbReference type="SAM" id="Phobius"/>
    </source>
</evidence>
<dbReference type="PANTHER" id="PTHR24351">
    <property type="entry name" value="RIBOSOMAL PROTEIN S6 KINASE"/>
    <property type="match status" value="1"/>
</dbReference>
<feature type="binding site" evidence="6">
    <location>
        <position position="51"/>
    </location>
    <ligand>
        <name>ATP</name>
        <dbReference type="ChEBI" id="CHEBI:30616"/>
    </ligand>
</feature>